<accession>A0AAV7P4X2</accession>
<sequence length="468" mass="52642">MLGVGSAVRCGKSLIPGVGVRGDSQEARWAEGAHWDRSFSRVSNTQAPAPWARGKAPDSTLSREEGGLGETGKRNIVIPEPGRGGGLAPHRSGPEVMASRILHRLRRTISKQEKDEEKAETGVLDADVLEECPESRDLVDDTDGLSMRLSGTLSFNSDREDDDDDEGLDSQSLEVSCDLELPQDSEASKETVEQSTSGECGQASMLTKQLQESWRKSQIRTMPQRLAFDVTDASVVRDKASRYVVYTIYLIKSGTFDQCPAIIYRRYSDFEKLNRRLRRLFHEDMHDIVFPRKRMRKNFAAETIAKRSRAFESFLSQVSAIPDICRCREFLEFFYLRDLQAAQRLTRTGLYREALAVWTNAWHLQDKLGASSASAHVLLNLAGLTVCHQEVDQLPEAQGFCQEAVQRLESQDRHPLLPAFLRAHIHLSWKVGKDKRQSEAKLQKLTDTELDNQKGPSLKEILIKEALS</sequence>
<evidence type="ECO:0000256" key="3">
    <source>
        <dbReference type="ARBA" id="ARBA00022753"/>
    </source>
</evidence>
<feature type="region of interest" description="Disordered" evidence="7">
    <location>
        <begin position="40"/>
        <end position="93"/>
    </location>
</feature>
<keyword evidence="4" id="KW-0653">Protein transport</keyword>
<comment type="subcellular location">
    <subcellularLocation>
        <location evidence="1">Early endosome membrane</location>
        <topology evidence="1">Peripheral membrane protein</topology>
        <orientation evidence="1">Cytoplasmic side</orientation>
    </subcellularLocation>
</comment>
<proteinExistence type="predicted"/>
<feature type="region of interest" description="Disordered" evidence="7">
    <location>
        <begin position="135"/>
        <end position="204"/>
    </location>
</feature>
<dbReference type="SMART" id="SM00312">
    <property type="entry name" value="PX"/>
    <property type="match status" value="1"/>
</dbReference>
<feature type="domain" description="PX" evidence="8">
    <location>
        <begin position="224"/>
        <end position="341"/>
    </location>
</feature>
<dbReference type="InterPro" id="IPR036871">
    <property type="entry name" value="PX_dom_sf"/>
</dbReference>
<dbReference type="PROSITE" id="PS50195">
    <property type="entry name" value="PX"/>
    <property type="match status" value="1"/>
</dbReference>
<keyword evidence="2" id="KW-0813">Transport</keyword>
<evidence type="ECO:0000256" key="4">
    <source>
        <dbReference type="ARBA" id="ARBA00022927"/>
    </source>
</evidence>
<evidence type="ECO:0000313" key="9">
    <source>
        <dbReference type="EMBL" id="KAJ1123336.1"/>
    </source>
</evidence>
<keyword evidence="10" id="KW-1185">Reference proteome</keyword>
<dbReference type="SUPFAM" id="SSF64268">
    <property type="entry name" value="PX domain"/>
    <property type="match status" value="1"/>
</dbReference>
<evidence type="ECO:0000256" key="5">
    <source>
        <dbReference type="ARBA" id="ARBA00023121"/>
    </source>
</evidence>
<keyword evidence="3" id="KW-0967">Endosome</keyword>
<dbReference type="EMBL" id="JANPWB010000011">
    <property type="protein sequence ID" value="KAJ1123336.1"/>
    <property type="molecule type" value="Genomic_DNA"/>
</dbReference>
<evidence type="ECO:0000256" key="1">
    <source>
        <dbReference type="ARBA" id="ARBA00004469"/>
    </source>
</evidence>
<evidence type="ECO:0000256" key="7">
    <source>
        <dbReference type="SAM" id="MobiDB-lite"/>
    </source>
</evidence>
<keyword evidence="5" id="KW-0446">Lipid-binding</keyword>
<gene>
    <name evidence="9" type="ORF">NDU88_001807</name>
</gene>
<keyword evidence="6" id="KW-0472">Membrane</keyword>
<evidence type="ECO:0000256" key="2">
    <source>
        <dbReference type="ARBA" id="ARBA00022448"/>
    </source>
</evidence>
<dbReference type="GO" id="GO:0015031">
    <property type="term" value="P:protein transport"/>
    <property type="evidence" value="ECO:0007669"/>
    <property type="project" value="UniProtKB-KW"/>
</dbReference>
<comment type="caution">
    <text evidence="9">The sequence shown here is derived from an EMBL/GenBank/DDBJ whole genome shotgun (WGS) entry which is preliminary data.</text>
</comment>
<evidence type="ECO:0000256" key="6">
    <source>
        <dbReference type="ARBA" id="ARBA00023136"/>
    </source>
</evidence>
<dbReference type="AlphaFoldDB" id="A0AAV7P4X2"/>
<dbReference type="GO" id="GO:0031901">
    <property type="term" value="C:early endosome membrane"/>
    <property type="evidence" value="ECO:0007669"/>
    <property type="project" value="UniProtKB-SubCell"/>
</dbReference>
<dbReference type="InterPro" id="IPR001683">
    <property type="entry name" value="PX_dom"/>
</dbReference>
<protein>
    <recommendedName>
        <fullName evidence="8">PX domain-containing protein</fullName>
    </recommendedName>
</protein>
<evidence type="ECO:0000313" key="10">
    <source>
        <dbReference type="Proteomes" id="UP001066276"/>
    </source>
</evidence>
<dbReference type="Pfam" id="PF00787">
    <property type="entry name" value="PX"/>
    <property type="match status" value="1"/>
</dbReference>
<dbReference type="GO" id="GO:1901981">
    <property type="term" value="F:phosphatidylinositol phosphate binding"/>
    <property type="evidence" value="ECO:0007669"/>
    <property type="project" value="TreeGrafter"/>
</dbReference>
<dbReference type="Gene3D" id="3.30.1520.10">
    <property type="entry name" value="Phox-like domain"/>
    <property type="match status" value="1"/>
</dbReference>
<dbReference type="PANTHER" id="PTHR20939">
    <property type="entry name" value="SORTING NEXIN 20, 21"/>
    <property type="match status" value="1"/>
</dbReference>
<dbReference type="Proteomes" id="UP001066276">
    <property type="component" value="Chromosome 7"/>
</dbReference>
<organism evidence="9 10">
    <name type="scientific">Pleurodeles waltl</name>
    <name type="common">Iberian ribbed newt</name>
    <dbReference type="NCBI Taxonomy" id="8319"/>
    <lineage>
        <taxon>Eukaryota</taxon>
        <taxon>Metazoa</taxon>
        <taxon>Chordata</taxon>
        <taxon>Craniata</taxon>
        <taxon>Vertebrata</taxon>
        <taxon>Euteleostomi</taxon>
        <taxon>Amphibia</taxon>
        <taxon>Batrachia</taxon>
        <taxon>Caudata</taxon>
        <taxon>Salamandroidea</taxon>
        <taxon>Salamandridae</taxon>
        <taxon>Pleurodelinae</taxon>
        <taxon>Pleurodeles</taxon>
    </lineage>
</organism>
<feature type="compositionally biased region" description="Acidic residues" evidence="7">
    <location>
        <begin position="159"/>
        <end position="168"/>
    </location>
</feature>
<dbReference type="PANTHER" id="PTHR20939:SF10">
    <property type="entry name" value="SORTING NEXIN-21"/>
    <property type="match status" value="1"/>
</dbReference>
<name>A0AAV7P4X2_PLEWA</name>
<evidence type="ECO:0000259" key="8">
    <source>
        <dbReference type="PROSITE" id="PS50195"/>
    </source>
</evidence>
<feature type="compositionally biased region" description="Polar residues" evidence="7">
    <location>
        <begin position="193"/>
        <end position="204"/>
    </location>
</feature>
<reference evidence="9" key="1">
    <citation type="journal article" date="2022" name="bioRxiv">
        <title>Sequencing and chromosome-scale assembly of the giantPleurodeles waltlgenome.</title>
        <authorList>
            <person name="Brown T."/>
            <person name="Elewa A."/>
            <person name="Iarovenko S."/>
            <person name="Subramanian E."/>
            <person name="Araus A.J."/>
            <person name="Petzold A."/>
            <person name="Susuki M."/>
            <person name="Suzuki K.-i.T."/>
            <person name="Hayashi T."/>
            <person name="Toyoda A."/>
            <person name="Oliveira C."/>
            <person name="Osipova E."/>
            <person name="Leigh N.D."/>
            <person name="Simon A."/>
            <person name="Yun M.H."/>
        </authorList>
    </citation>
    <scope>NUCLEOTIDE SEQUENCE</scope>
    <source>
        <strain evidence="9">20211129_DDA</strain>
        <tissue evidence="9">Liver</tissue>
    </source>
</reference>
<dbReference type="InterPro" id="IPR039937">
    <property type="entry name" value="SNX20/SNX21"/>
</dbReference>